<gene>
    <name evidence="2" type="ORF">ABID24_002554</name>
</gene>
<reference evidence="2 3" key="1">
    <citation type="submission" date="2024-06" db="EMBL/GenBank/DDBJ databases">
        <title>Genomic Encyclopedia of Type Strains, Phase IV (KMG-IV): sequencing the most valuable type-strain genomes for metagenomic binning, comparative biology and taxonomic classification.</title>
        <authorList>
            <person name="Goeker M."/>
        </authorList>
    </citation>
    <scope>NUCLEOTIDE SEQUENCE [LARGE SCALE GENOMIC DNA]</scope>
    <source>
        <strain evidence="2 3">DSM 29492</strain>
    </source>
</reference>
<dbReference type="PANTHER" id="PTHR38462">
    <property type="entry name" value="EXONUCLEASE-LIKE PROTEIN"/>
    <property type="match status" value="1"/>
</dbReference>
<protein>
    <submittedName>
        <fullName evidence="2">Uncharacterized protein YprB with RNaseH-like and TPR domain</fullName>
    </submittedName>
</protein>
<dbReference type="SUPFAM" id="SSF53098">
    <property type="entry name" value="Ribonuclease H-like"/>
    <property type="match status" value="1"/>
</dbReference>
<evidence type="ECO:0000313" key="2">
    <source>
        <dbReference type="EMBL" id="MET3751295.1"/>
    </source>
</evidence>
<dbReference type="RefSeq" id="WP_173752102.1">
    <property type="nucleotide sequence ID" value="NZ_BAABXP010000003.1"/>
</dbReference>
<feature type="domain" description="YprB ribonuclease H-like" evidence="1">
    <location>
        <begin position="34"/>
        <end position="198"/>
    </location>
</feature>
<dbReference type="InterPro" id="IPR038720">
    <property type="entry name" value="YprB_RNase_H-like_dom"/>
</dbReference>
<dbReference type="Gene3D" id="3.30.420.10">
    <property type="entry name" value="Ribonuclease H-like superfamily/Ribonuclease H"/>
    <property type="match status" value="1"/>
</dbReference>
<name>A0ABV2M495_9FIRM</name>
<dbReference type="Proteomes" id="UP001549106">
    <property type="component" value="Unassembled WGS sequence"/>
</dbReference>
<dbReference type="Pfam" id="PF13482">
    <property type="entry name" value="RNase_H_2"/>
    <property type="match status" value="1"/>
</dbReference>
<evidence type="ECO:0000259" key="1">
    <source>
        <dbReference type="Pfam" id="PF13482"/>
    </source>
</evidence>
<accession>A0ABV2M495</accession>
<dbReference type="PANTHER" id="PTHR38462:SF1">
    <property type="entry name" value="YPRB RIBONUCLEASE H-LIKE DOMAIN-CONTAINING PROTEIN"/>
    <property type="match status" value="1"/>
</dbReference>
<dbReference type="EMBL" id="JBEPMJ010000020">
    <property type="protein sequence ID" value="MET3751295.1"/>
    <property type="molecule type" value="Genomic_DNA"/>
</dbReference>
<dbReference type="InterPro" id="IPR036397">
    <property type="entry name" value="RNaseH_sf"/>
</dbReference>
<organism evidence="2 3">
    <name type="scientific">Blautia caecimuris</name>
    <dbReference type="NCBI Taxonomy" id="1796615"/>
    <lineage>
        <taxon>Bacteria</taxon>
        <taxon>Bacillati</taxon>
        <taxon>Bacillota</taxon>
        <taxon>Clostridia</taxon>
        <taxon>Lachnospirales</taxon>
        <taxon>Lachnospiraceae</taxon>
        <taxon>Blautia</taxon>
    </lineage>
</organism>
<proteinExistence type="predicted"/>
<comment type="caution">
    <text evidence="2">The sequence shown here is derived from an EMBL/GenBank/DDBJ whole genome shotgun (WGS) entry which is preliminary data.</text>
</comment>
<evidence type="ECO:0000313" key="3">
    <source>
        <dbReference type="Proteomes" id="UP001549106"/>
    </source>
</evidence>
<dbReference type="InterPro" id="IPR012337">
    <property type="entry name" value="RNaseH-like_sf"/>
</dbReference>
<sequence>MIVKKMPILQGFPDFETVKKLSNSVSFDCGNAPVFYDIETTGLSRYSTFLYLIGAVMQENNKWFLHQWMAEKEDEEPEILCEFFNFLTSASSTIQYNGRRFDQPYLEARYKKHNLPSPFGNLPVLDLYQELKPCKDLLKLERMKQPDLEEFLGLDSRLHCDGGQCIRLYKSYIKNPKAEPEQTILGHNQEDLLGLGSIFSMLGYRVLMEGNYQPLKAETDEDRMILSFRLPAPVPKPVSKKGTDFYITVRDQEGALLVTSTDQKIRQYYRDYKAYDYIPGEDTAMPRQLSQYMDKSLRIPATPETCYTWFPCSEAFLNNPEKQAQYLKSTLPCLLSF</sequence>
<keyword evidence="3" id="KW-1185">Reference proteome</keyword>